<evidence type="ECO:0000313" key="2">
    <source>
        <dbReference type="EMBL" id="KAE9279088.1"/>
    </source>
</evidence>
<dbReference type="Proteomes" id="UP000486351">
    <property type="component" value="Unassembled WGS sequence"/>
</dbReference>
<comment type="caution">
    <text evidence="2">The sequence shown here is derived from an EMBL/GenBank/DDBJ whole genome shotgun (WGS) entry which is preliminary data.</text>
</comment>
<reference evidence="2 3" key="1">
    <citation type="submission" date="2018-09" db="EMBL/GenBank/DDBJ databases">
        <title>Genomic investigation of the strawberry pathogen Phytophthora fragariae indicates pathogenicity is determined by transcriptional variation in three key races.</title>
        <authorList>
            <person name="Adams T.M."/>
            <person name="Armitage A.D."/>
            <person name="Sobczyk M.K."/>
            <person name="Bates H.J."/>
            <person name="Dunwell J.M."/>
            <person name="Nellist C.F."/>
            <person name="Harrison R.J."/>
        </authorList>
    </citation>
    <scope>NUCLEOTIDE SEQUENCE [LARGE SCALE GENOMIC DNA]</scope>
    <source>
        <strain evidence="2 3">NOV-77</strain>
    </source>
</reference>
<feature type="compositionally biased region" description="Low complexity" evidence="1">
    <location>
        <begin position="1"/>
        <end position="14"/>
    </location>
</feature>
<dbReference type="AlphaFoldDB" id="A0A6G0QC23"/>
<organism evidence="2 3">
    <name type="scientific">Phytophthora fragariae</name>
    <dbReference type="NCBI Taxonomy" id="53985"/>
    <lineage>
        <taxon>Eukaryota</taxon>
        <taxon>Sar</taxon>
        <taxon>Stramenopiles</taxon>
        <taxon>Oomycota</taxon>
        <taxon>Peronosporomycetes</taxon>
        <taxon>Peronosporales</taxon>
        <taxon>Peronosporaceae</taxon>
        <taxon>Phytophthora</taxon>
    </lineage>
</organism>
<feature type="compositionally biased region" description="Acidic residues" evidence="1">
    <location>
        <begin position="263"/>
        <end position="288"/>
    </location>
</feature>
<accession>A0A6G0QC23</accession>
<name>A0A6G0QC23_9STRA</name>
<protein>
    <submittedName>
        <fullName evidence="2">Uncharacterized protein</fullName>
    </submittedName>
</protein>
<feature type="region of interest" description="Disordered" evidence="1">
    <location>
        <begin position="146"/>
        <end position="194"/>
    </location>
</feature>
<evidence type="ECO:0000256" key="1">
    <source>
        <dbReference type="SAM" id="MobiDB-lite"/>
    </source>
</evidence>
<feature type="compositionally biased region" description="Low complexity" evidence="1">
    <location>
        <begin position="226"/>
        <end position="247"/>
    </location>
</feature>
<sequence>MTTLTPTRTKAATKSGKTKRVTRRQTKDLLMQSEDDDGASHSEGGEQAGDGQSSQDPPQPKVTRPAESEEEPTAEDTVPTSAPETPTALNEERTAAAETARRIADASPTPDEHRADEPTAAAPATEVAALASALYQLTTVVAGLQARADEGGQPPTPRATRSDGRAGGTEVTVTQDVSAAATSRTETEGQTAATPELAAIATAMGQLATMVARVQPAVAGREGGDQQPAARAPRQQATRARTTPGAPDEGDSSDPDSSASDSSDGDSTESDREDDDGSADDESGDGSDEGGRRRSRRGARREPRRRRERRERQPRRKSVKDLELPTFTPSPKVSVSTWIDRVDPALKGAEESGRGKWSDSVLYYILGNKLMENAARWWVNMNASCLSGSGRGAISRRACCDATERRRTSRRRSGV</sequence>
<feature type="region of interest" description="Disordered" evidence="1">
    <location>
        <begin position="218"/>
        <end position="331"/>
    </location>
</feature>
<dbReference type="EMBL" id="QXFY01004191">
    <property type="protein sequence ID" value="KAE9279088.1"/>
    <property type="molecule type" value="Genomic_DNA"/>
</dbReference>
<feature type="region of interest" description="Disordered" evidence="1">
    <location>
        <begin position="1"/>
        <end position="124"/>
    </location>
</feature>
<evidence type="ECO:0000313" key="3">
    <source>
        <dbReference type="Proteomes" id="UP000486351"/>
    </source>
</evidence>
<proteinExistence type="predicted"/>
<feature type="compositionally biased region" description="Polar residues" evidence="1">
    <location>
        <begin position="171"/>
        <end position="190"/>
    </location>
</feature>
<feature type="compositionally biased region" description="Basic residues" evidence="1">
    <location>
        <begin position="293"/>
        <end position="318"/>
    </location>
</feature>
<gene>
    <name evidence="2" type="ORF">PF008_g28458</name>
</gene>
<feature type="compositionally biased region" description="Basic and acidic residues" evidence="1">
    <location>
        <begin position="90"/>
        <end position="117"/>
    </location>
</feature>